<dbReference type="Proteomes" id="UP000345266">
    <property type="component" value="Unassembled WGS sequence"/>
</dbReference>
<reference evidence="2 4" key="1">
    <citation type="submission" date="2019-07" db="EMBL/GenBank/DDBJ databases">
        <authorList>
            <person name="Hibberd C M."/>
            <person name="Gehrig L. J."/>
            <person name="Chang H.-W."/>
            <person name="Venkatesh S."/>
        </authorList>
    </citation>
    <scope>NUCLEOTIDE SEQUENCE [LARGE SCALE GENOMIC DNA]</scope>
    <source>
        <strain evidence="2">Bifidobacterium_longum_subsp_infantis_JG_Bg463</strain>
    </source>
</reference>
<protein>
    <submittedName>
        <fullName evidence="2">Uncharacterized protein</fullName>
    </submittedName>
</protein>
<evidence type="ECO:0000313" key="2">
    <source>
        <dbReference type="EMBL" id="VUX37241.1"/>
    </source>
</evidence>
<dbReference type="AlphaFoldDB" id="A0A564VX85"/>
<dbReference type="RefSeq" id="WP_143723200.1">
    <property type="nucleotide sequence ID" value="NZ_CABHML010000069.1"/>
</dbReference>
<reference evidence="1 3" key="2">
    <citation type="submission" date="2019-07" db="EMBL/GenBank/DDBJ databases">
        <authorList>
            <person name="Chang H.-W."/>
            <person name="Raman A."/>
            <person name="Venkatesh S."/>
            <person name="Gehrig J."/>
        </authorList>
    </citation>
    <scope>NUCLEOTIDE SEQUENCE [LARGE SCALE GENOMIC DNA]</scope>
    <source>
        <strain evidence="1">B.longum_ssp_infantis_4</strain>
    </source>
</reference>
<dbReference type="EMBL" id="CABHML010000069">
    <property type="protein sequence ID" value="VUW84565.1"/>
    <property type="molecule type" value="Genomic_DNA"/>
</dbReference>
<dbReference type="Proteomes" id="UP000319252">
    <property type="component" value="Unassembled WGS sequence"/>
</dbReference>
<sequence length="94" mass="10469">MTENKIYRRERYLSRLRPFYDADDLIKVITGIRRCGNKSCSLHSIGGESRDRGVPESNIVSLNPVSRAVSSYTMSGSASKRGARITKRINGAGY</sequence>
<name>A0A564VX85_BIFLI</name>
<evidence type="ECO:0000313" key="1">
    <source>
        <dbReference type="EMBL" id="VUW84565.1"/>
    </source>
</evidence>
<accession>A0A564VX85</accession>
<organism evidence="2 4">
    <name type="scientific">Bifidobacterium longum subsp. infantis</name>
    <dbReference type="NCBI Taxonomy" id="1682"/>
    <lineage>
        <taxon>Bacteria</taxon>
        <taxon>Bacillati</taxon>
        <taxon>Actinomycetota</taxon>
        <taxon>Actinomycetes</taxon>
        <taxon>Bifidobacteriales</taxon>
        <taxon>Bifidobacteriaceae</taxon>
        <taxon>Bifidobacterium</taxon>
    </lineage>
</organism>
<gene>
    <name evidence="2" type="ORF">BLJG463_02146</name>
    <name evidence="1" type="ORF">BLONGUMMC1_01820</name>
</gene>
<evidence type="ECO:0000313" key="3">
    <source>
        <dbReference type="Proteomes" id="UP000319252"/>
    </source>
</evidence>
<evidence type="ECO:0000313" key="4">
    <source>
        <dbReference type="Proteomes" id="UP000345266"/>
    </source>
</evidence>
<proteinExistence type="predicted"/>
<dbReference type="EMBL" id="CABHNT010000046">
    <property type="protein sequence ID" value="VUX37241.1"/>
    <property type="molecule type" value="Genomic_DNA"/>
</dbReference>